<evidence type="ECO:0000313" key="1">
    <source>
        <dbReference type="EMBL" id="MPC55720.1"/>
    </source>
</evidence>
<proteinExistence type="predicted"/>
<dbReference type="EMBL" id="VSRR010013386">
    <property type="protein sequence ID" value="MPC55720.1"/>
    <property type="molecule type" value="Genomic_DNA"/>
</dbReference>
<name>A0A5B7G678_PORTR</name>
<sequence length="91" mass="9855">MNLAALHEKPPARKRRWRVTTPRVKTELFQRTAEEGTPANASLGTTAEPASTGAHLALTVLQTQDVPAKTSRGTLVEPWLAETVGQLPEIS</sequence>
<accession>A0A5B7G678</accession>
<dbReference type="Proteomes" id="UP000324222">
    <property type="component" value="Unassembled WGS sequence"/>
</dbReference>
<reference evidence="1 2" key="1">
    <citation type="submission" date="2019-05" db="EMBL/GenBank/DDBJ databases">
        <title>Another draft genome of Portunus trituberculatus and its Hox gene families provides insights of decapod evolution.</title>
        <authorList>
            <person name="Jeong J.-H."/>
            <person name="Song I."/>
            <person name="Kim S."/>
            <person name="Choi T."/>
            <person name="Kim D."/>
            <person name="Ryu S."/>
            <person name="Kim W."/>
        </authorList>
    </citation>
    <scope>NUCLEOTIDE SEQUENCE [LARGE SCALE GENOMIC DNA]</scope>
    <source>
        <tissue evidence="1">Muscle</tissue>
    </source>
</reference>
<organism evidence="1 2">
    <name type="scientific">Portunus trituberculatus</name>
    <name type="common">Swimming crab</name>
    <name type="synonym">Neptunus trituberculatus</name>
    <dbReference type="NCBI Taxonomy" id="210409"/>
    <lineage>
        <taxon>Eukaryota</taxon>
        <taxon>Metazoa</taxon>
        <taxon>Ecdysozoa</taxon>
        <taxon>Arthropoda</taxon>
        <taxon>Crustacea</taxon>
        <taxon>Multicrustacea</taxon>
        <taxon>Malacostraca</taxon>
        <taxon>Eumalacostraca</taxon>
        <taxon>Eucarida</taxon>
        <taxon>Decapoda</taxon>
        <taxon>Pleocyemata</taxon>
        <taxon>Brachyura</taxon>
        <taxon>Eubrachyura</taxon>
        <taxon>Portunoidea</taxon>
        <taxon>Portunidae</taxon>
        <taxon>Portuninae</taxon>
        <taxon>Portunus</taxon>
    </lineage>
</organism>
<keyword evidence="2" id="KW-1185">Reference proteome</keyword>
<gene>
    <name evidence="1" type="ORF">E2C01_049664</name>
</gene>
<comment type="caution">
    <text evidence="1">The sequence shown here is derived from an EMBL/GenBank/DDBJ whole genome shotgun (WGS) entry which is preliminary data.</text>
</comment>
<protein>
    <submittedName>
        <fullName evidence="1">Uncharacterized protein</fullName>
    </submittedName>
</protein>
<dbReference type="AlphaFoldDB" id="A0A5B7G678"/>
<evidence type="ECO:0000313" key="2">
    <source>
        <dbReference type="Proteomes" id="UP000324222"/>
    </source>
</evidence>